<dbReference type="Gene3D" id="2.102.20.10">
    <property type="entry name" value="Beta-galactosidase, domain 2"/>
    <property type="match status" value="1"/>
</dbReference>
<feature type="chain" id="PRO_5045949616" description="Beta-galactosidase" evidence="11">
    <location>
        <begin position="26"/>
        <end position="1022"/>
    </location>
</feature>
<evidence type="ECO:0000256" key="6">
    <source>
        <dbReference type="ARBA" id="ARBA00022801"/>
    </source>
</evidence>
<dbReference type="Gene3D" id="2.60.390.10">
    <property type="entry name" value="Beta-galactosidase, domain 3"/>
    <property type="match status" value="1"/>
</dbReference>
<dbReference type="Pfam" id="PF10435">
    <property type="entry name" value="BetaGal_dom2"/>
    <property type="match status" value="1"/>
</dbReference>
<dbReference type="InterPro" id="IPR008979">
    <property type="entry name" value="Galactose-bd-like_sf"/>
</dbReference>
<evidence type="ECO:0000256" key="3">
    <source>
        <dbReference type="ARBA" id="ARBA00009809"/>
    </source>
</evidence>
<dbReference type="EMBL" id="JBFXLT010000021">
    <property type="protein sequence ID" value="KAL2816727.1"/>
    <property type="molecule type" value="Genomic_DNA"/>
</dbReference>
<dbReference type="InterPro" id="IPR036833">
    <property type="entry name" value="BetaGal_dom3_sf"/>
</dbReference>
<protein>
    <recommendedName>
        <fullName evidence="4 9">Beta-galactosidase</fullName>
        <ecNumber evidence="4 9">3.2.1.23</ecNumber>
    </recommendedName>
</protein>
<comment type="caution">
    <text evidence="13">The sequence shown here is derived from an EMBL/GenBank/DDBJ whole genome shotgun (WGS) entry which is preliminary data.</text>
</comment>
<evidence type="ECO:0000256" key="5">
    <source>
        <dbReference type="ARBA" id="ARBA00022729"/>
    </source>
</evidence>
<keyword evidence="6 9" id="KW-0378">Hydrolase</keyword>
<feature type="signal peptide" evidence="11">
    <location>
        <begin position="1"/>
        <end position="25"/>
    </location>
</feature>
<feature type="domain" description="Beta-galactosidase" evidence="12">
    <location>
        <begin position="412"/>
        <end position="588"/>
    </location>
</feature>
<evidence type="ECO:0000256" key="10">
    <source>
        <dbReference type="RuleBase" id="RU003679"/>
    </source>
</evidence>
<evidence type="ECO:0000256" key="9">
    <source>
        <dbReference type="RuleBase" id="RU000675"/>
    </source>
</evidence>
<proteinExistence type="inferred from homology"/>
<dbReference type="InterPro" id="IPR037110">
    <property type="entry name" value="Betagal_dom2_sf"/>
</dbReference>
<dbReference type="InterPro" id="IPR018954">
    <property type="entry name" value="Betagal_dom2"/>
</dbReference>
<organism evidence="13 14">
    <name type="scientific">Aspergillus granulosus</name>
    <dbReference type="NCBI Taxonomy" id="176169"/>
    <lineage>
        <taxon>Eukaryota</taxon>
        <taxon>Fungi</taxon>
        <taxon>Dikarya</taxon>
        <taxon>Ascomycota</taxon>
        <taxon>Pezizomycotina</taxon>
        <taxon>Eurotiomycetes</taxon>
        <taxon>Eurotiomycetidae</taxon>
        <taxon>Eurotiales</taxon>
        <taxon>Aspergillaceae</taxon>
        <taxon>Aspergillus</taxon>
        <taxon>Aspergillus subgen. Nidulantes</taxon>
    </lineage>
</organism>
<name>A0ABR4HML6_9EURO</name>
<dbReference type="SUPFAM" id="SSF51445">
    <property type="entry name" value="(Trans)glycosidases"/>
    <property type="match status" value="1"/>
</dbReference>
<evidence type="ECO:0000313" key="13">
    <source>
        <dbReference type="EMBL" id="KAL2816727.1"/>
    </source>
</evidence>
<dbReference type="InterPro" id="IPR001944">
    <property type="entry name" value="Glycoside_Hdrlase_35"/>
</dbReference>
<accession>A0ABR4HML6</accession>
<dbReference type="Gene3D" id="3.20.20.80">
    <property type="entry name" value="Glycosidases"/>
    <property type="match status" value="1"/>
</dbReference>
<evidence type="ECO:0000256" key="7">
    <source>
        <dbReference type="ARBA" id="ARBA00023180"/>
    </source>
</evidence>
<dbReference type="EC" id="3.2.1.23" evidence="4 9"/>
<comment type="similarity">
    <text evidence="3 10">Belongs to the glycosyl hydrolase 35 family.</text>
</comment>
<dbReference type="Proteomes" id="UP001610334">
    <property type="component" value="Unassembled WGS sequence"/>
</dbReference>
<evidence type="ECO:0000256" key="2">
    <source>
        <dbReference type="ARBA" id="ARBA00002691"/>
    </source>
</evidence>
<evidence type="ECO:0000313" key="14">
    <source>
        <dbReference type="Proteomes" id="UP001610334"/>
    </source>
</evidence>
<dbReference type="InterPro" id="IPR025972">
    <property type="entry name" value="BetaGal_dom3"/>
</dbReference>
<dbReference type="InterPro" id="IPR017853">
    <property type="entry name" value="GH"/>
</dbReference>
<dbReference type="InterPro" id="IPR031330">
    <property type="entry name" value="Gly_Hdrlase_35_cat"/>
</dbReference>
<dbReference type="PROSITE" id="PS01182">
    <property type="entry name" value="GLYCOSYL_HYDROL_F35"/>
    <property type="match status" value="1"/>
</dbReference>
<dbReference type="InterPro" id="IPR025300">
    <property type="entry name" value="BetaGal_jelly_roll_dom"/>
</dbReference>
<dbReference type="Pfam" id="PF01301">
    <property type="entry name" value="Glyco_hydro_35"/>
    <property type="match status" value="1"/>
</dbReference>
<keyword evidence="5 11" id="KW-0732">Signal</keyword>
<dbReference type="Gene3D" id="2.60.120.260">
    <property type="entry name" value="Galactose-binding domain-like"/>
    <property type="match status" value="2"/>
</dbReference>
<dbReference type="SMART" id="SM01029">
    <property type="entry name" value="BetaGal_dom2"/>
    <property type="match status" value="1"/>
</dbReference>
<comment type="function">
    <text evidence="2">Cleaves beta-linked terminal galactosyl residues from gangliosides, glycoproteins, and glycosaminoglycans.</text>
</comment>
<dbReference type="SUPFAM" id="SSF117100">
    <property type="entry name" value="Beta-galactosidase LacA, domain 3"/>
    <property type="match status" value="1"/>
</dbReference>
<dbReference type="PANTHER" id="PTHR23421">
    <property type="entry name" value="BETA-GALACTOSIDASE RELATED"/>
    <property type="match status" value="1"/>
</dbReference>
<keyword evidence="8 9" id="KW-0326">Glycosidase</keyword>
<evidence type="ECO:0000256" key="8">
    <source>
        <dbReference type="ARBA" id="ARBA00023295"/>
    </source>
</evidence>
<dbReference type="SUPFAM" id="SSF51011">
    <property type="entry name" value="Glycosyl hydrolase domain"/>
    <property type="match status" value="1"/>
</dbReference>
<dbReference type="SUPFAM" id="SSF49785">
    <property type="entry name" value="Galactose-binding domain-like"/>
    <property type="match status" value="2"/>
</dbReference>
<dbReference type="PRINTS" id="PR00742">
    <property type="entry name" value="GLHYDRLASE35"/>
</dbReference>
<dbReference type="GO" id="GO:0016787">
    <property type="term" value="F:hydrolase activity"/>
    <property type="evidence" value="ECO:0007669"/>
    <property type="project" value="UniProtKB-KW"/>
</dbReference>
<keyword evidence="14" id="KW-1185">Reference proteome</keyword>
<keyword evidence="7" id="KW-0325">Glycoprotein</keyword>
<sequence>MYRALRNVWSLYAPLWLLVLLLARAAPSSLLERQTTPTQRQEIVTWDNRSLIVRGERVLILSGEFHPFRLPSPGLWLDVFQKIRAIGYTCVSFYVDWALLEGEPGHIRMDGVFALEQFFEAATEAGVYLIARPGPYINAETSGGGLPGWLSSLRGKIRTSDRDYLDAITPYMHTIGKVISKAQIRNGGPVILFQPENEYTLCYDGPSYTQVNNYTMNTPSLACLDKKYMAYVQEEYRKAGIEVPLIVNDAHPVGNFAPGTGTGEADIYSFDYYPLGLGPGATDSSDWSSMRNPLLAYNITTHEQMSAGTPFSISEFQGGTTDPWGGIGAEVQAALVNHEFSRVFYKLNYGMHVTIQNLYMMFGGTNWGNLGHASGYTSYDFGAAISENRMVTREKYSELKLQANFLSASPGYLTMRPENATLGVYTDRTDLQVIRLVGDPTSFYIVHHHNLASKESVKYTLNLQTSVGNLTLPQLGGALSLNGRDAKIHVADYELAETWLLYSTAEILTWKRSVHKTVLILYGGENETHEFAVPASLGRPVGVEGGYPKVKQIGPASVVQWKVSQMRRVLVFSGLEIHLLSRNAAYNYWVINLPAPRPIGRFASPAAAQDAVIVRAGYLLRTAEIIGEVLHLFGDVNTTTPVEVISTPSRVSSLVFNGNRVKTQIKHGRLVSEISFEPPQIALPDLKSLPWRYMDALPEIKDTYSDQAWTVCNLTETNNPRNLSTPTSLYASDYGYHAGSLIYRGHFTSWGTESAIDLLLEGGYAFGYSVWLNNTYLGSWPGSSADMFHNQTFQLPANLTTGLPYTLTVFMDHTGLDQNFPASPQYMKDPRGILDYSLSTRGKSAISWRLSGNLGGERYHDWTRGPLNEGASYPERQGYHLPGAPLLQLQKRSPFEEISPMSVGFYAASFNLSIPPGYDIPLSIVFTNNTAVPSKFRATIYVNGWQFGKYVNNVGPQTRFPVPEGILNYSGENYLALILWSHETTPITLVGLSLGVDALIQSGYRKPVLVEGMKFTRRLGAY</sequence>
<evidence type="ECO:0000256" key="1">
    <source>
        <dbReference type="ARBA" id="ARBA00001412"/>
    </source>
</evidence>
<evidence type="ECO:0000259" key="12">
    <source>
        <dbReference type="SMART" id="SM01029"/>
    </source>
</evidence>
<gene>
    <name evidence="13" type="ORF">BJX63DRAFT_441462</name>
</gene>
<evidence type="ECO:0000256" key="11">
    <source>
        <dbReference type="SAM" id="SignalP"/>
    </source>
</evidence>
<evidence type="ECO:0000256" key="4">
    <source>
        <dbReference type="ARBA" id="ARBA00012756"/>
    </source>
</evidence>
<dbReference type="Pfam" id="PF13363">
    <property type="entry name" value="BetaGal_dom3"/>
    <property type="match status" value="1"/>
</dbReference>
<comment type="catalytic activity">
    <reaction evidence="1 9">
        <text>Hydrolysis of terminal non-reducing beta-D-galactose residues in beta-D-galactosides.</text>
        <dbReference type="EC" id="3.2.1.23"/>
    </reaction>
</comment>
<dbReference type="InterPro" id="IPR019801">
    <property type="entry name" value="Glyco_hydro_35_CS"/>
</dbReference>
<reference evidence="13 14" key="1">
    <citation type="submission" date="2024-07" db="EMBL/GenBank/DDBJ databases">
        <title>Section-level genome sequencing and comparative genomics of Aspergillus sections Usti and Cavernicolus.</title>
        <authorList>
            <consortium name="Lawrence Berkeley National Laboratory"/>
            <person name="Nybo J.L."/>
            <person name="Vesth T.C."/>
            <person name="Theobald S."/>
            <person name="Frisvad J.C."/>
            <person name="Larsen T.O."/>
            <person name="Kjaerboelling I."/>
            <person name="Rothschild-Mancinelli K."/>
            <person name="Lyhne E.K."/>
            <person name="Kogle M.E."/>
            <person name="Barry K."/>
            <person name="Clum A."/>
            <person name="Na H."/>
            <person name="Ledsgaard L."/>
            <person name="Lin J."/>
            <person name="Lipzen A."/>
            <person name="Kuo A."/>
            <person name="Riley R."/>
            <person name="Mondo S."/>
            <person name="Labutti K."/>
            <person name="Haridas S."/>
            <person name="Pangalinan J."/>
            <person name="Salamov A.A."/>
            <person name="Simmons B.A."/>
            <person name="Magnuson J.K."/>
            <person name="Chen J."/>
            <person name="Drula E."/>
            <person name="Henrissat B."/>
            <person name="Wiebenga A."/>
            <person name="Lubbers R.J."/>
            <person name="Gomes A.C."/>
            <person name="Makela M.R."/>
            <person name="Stajich J."/>
            <person name="Grigoriev I.V."/>
            <person name="Mortensen U.H."/>
            <person name="De Vries R.P."/>
            <person name="Baker S.E."/>
            <person name="Andersen M.R."/>
        </authorList>
    </citation>
    <scope>NUCLEOTIDE SEQUENCE [LARGE SCALE GENOMIC DNA]</scope>
    <source>
        <strain evidence="13 14">CBS 588.65</strain>
    </source>
</reference>
<dbReference type="Pfam" id="PF13364">
    <property type="entry name" value="BetaGal_ABD2"/>
    <property type="match status" value="2"/>
</dbReference>